<evidence type="ECO:0000256" key="4">
    <source>
        <dbReference type="ARBA" id="ARBA00049578"/>
    </source>
</evidence>
<dbReference type="Proteomes" id="UP000665020">
    <property type="component" value="Chromosome"/>
</dbReference>
<dbReference type="AlphaFoldDB" id="A0A8A7K977"/>
<reference evidence="8" key="1">
    <citation type="submission" date="2019-12" db="EMBL/GenBank/DDBJ databases">
        <authorList>
            <person name="zhang j."/>
            <person name="sun C.M."/>
        </authorList>
    </citation>
    <scope>NUCLEOTIDE SEQUENCE</scope>
    <source>
        <strain evidence="8">NS-1</strain>
    </source>
</reference>
<accession>A0A8A7K977</accession>
<keyword evidence="1" id="KW-0560">Oxidoreductase</keyword>
<dbReference type="Gene3D" id="1.10.1060.10">
    <property type="entry name" value="Alpha-helical ferredoxin"/>
    <property type="match status" value="1"/>
</dbReference>
<evidence type="ECO:0000256" key="2">
    <source>
        <dbReference type="ARBA" id="ARBA00047685"/>
    </source>
</evidence>
<dbReference type="GO" id="GO:0051536">
    <property type="term" value="F:iron-sulfur cluster binding"/>
    <property type="evidence" value="ECO:0007669"/>
    <property type="project" value="InterPro"/>
</dbReference>
<gene>
    <name evidence="8" type="ORF">GM661_07035</name>
</gene>
<dbReference type="Pfam" id="PF14691">
    <property type="entry name" value="Fer4_20"/>
    <property type="match status" value="1"/>
</dbReference>
<dbReference type="EC" id="1.3.1.1" evidence="6"/>
<proteinExistence type="predicted"/>
<evidence type="ECO:0000313" key="9">
    <source>
        <dbReference type="Proteomes" id="UP000665020"/>
    </source>
</evidence>
<dbReference type="GO" id="GO:0004159">
    <property type="term" value="F:dihydropyrimidine dehydrogenase (NAD+) activity"/>
    <property type="evidence" value="ECO:0007669"/>
    <property type="project" value="UniProtKB-EC"/>
</dbReference>
<evidence type="ECO:0000259" key="7">
    <source>
        <dbReference type="Pfam" id="PF14691"/>
    </source>
</evidence>
<comment type="subunit">
    <text evidence="5">Heterotetramer of 2 PreA and 2 PreT subunits.</text>
</comment>
<dbReference type="InterPro" id="IPR028261">
    <property type="entry name" value="DPD_II"/>
</dbReference>
<evidence type="ECO:0000256" key="3">
    <source>
        <dbReference type="ARBA" id="ARBA00048792"/>
    </source>
</evidence>
<dbReference type="SUPFAM" id="SSF46548">
    <property type="entry name" value="alpha-helical ferredoxin"/>
    <property type="match status" value="1"/>
</dbReference>
<evidence type="ECO:0000256" key="6">
    <source>
        <dbReference type="ARBA" id="ARBA00049728"/>
    </source>
</evidence>
<feature type="domain" description="Dihydroprymidine dehydrogenase" evidence="7">
    <location>
        <begin position="8"/>
        <end position="100"/>
    </location>
</feature>
<comment type="function">
    <text evidence="4">Involved in pyrimidine base degradation. Catalyzes physiologically the reduction of uracil to 5,6-dihydrouracil (DHU) by using NADH as a specific cosubstrate. It also catalyzes the reverse reaction and the reduction of thymine to 5,6-dihydrothymine (DHT).</text>
</comment>
<name>A0A8A7K977_9FIRM</name>
<evidence type="ECO:0000313" key="8">
    <source>
        <dbReference type="EMBL" id="QTL97760.1"/>
    </source>
</evidence>
<dbReference type="EMBL" id="CP046640">
    <property type="protein sequence ID" value="QTL97760.1"/>
    <property type="molecule type" value="Genomic_DNA"/>
</dbReference>
<dbReference type="PANTHER" id="PTHR43073:SF2">
    <property type="entry name" value="DIHYDROPYRIMIDINE DEHYDROGENASE [NADP(+)]"/>
    <property type="match status" value="1"/>
</dbReference>
<comment type="catalytic activity">
    <reaction evidence="3">
        <text>5,6-dihydrouracil + NAD(+) = uracil + NADH + H(+)</text>
        <dbReference type="Rhea" id="RHEA:20189"/>
        <dbReference type="ChEBI" id="CHEBI:15378"/>
        <dbReference type="ChEBI" id="CHEBI:15901"/>
        <dbReference type="ChEBI" id="CHEBI:17568"/>
        <dbReference type="ChEBI" id="CHEBI:57540"/>
        <dbReference type="ChEBI" id="CHEBI:57945"/>
        <dbReference type="EC" id="1.3.1.1"/>
    </reaction>
</comment>
<dbReference type="PANTHER" id="PTHR43073">
    <property type="entry name" value="DIHYDROPYRIMIDINE DEHYDROGENASE [NADP(+)]"/>
    <property type="match status" value="1"/>
</dbReference>
<evidence type="ECO:0000256" key="1">
    <source>
        <dbReference type="ARBA" id="ARBA00023002"/>
    </source>
</evidence>
<comment type="catalytic activity">
    <reaction evidence="2">
        <text>5,6-dihydrothymine + NAD(+) = thymine + NADH + H(+)</text>
        <dbReference type="Rhea" id="RHEA:28791"/>
        <dbReference type="ChEBI" id="CHEBI:15378"/>
        <dbReference type="ChEBI" id="CHEBI:17821"/>
        <dbReference type="ChEBI" id="CHEBI:27468"/>
        <dbReference type="ChEBI" id="CHEBI:57540"/>
        <dbReference type="ChEBI" id="CHEBI:57945"/>
        <dbReference type="EC" id="1.3.1.1"/>
    </reaction>
</comment>
<keyword evidence="9" id="KW-1185">Reference proteome</keyword>
<protein>
    <recommendedName>
        <fullName evidence="6">dihydrouracil dehydrogenase (NAD(+))</fullName>
        <ecNumber evidence="6">1.3.1.1</ecNumber>
    </recommendedName>
</protein>
<evidence type="ECO:0000256" key="5">
    <source>
        <dbReference type="ARBA" id="ARBA00049714"/>
    </source>
</evidence>
<dbReference type="InterPro" id="IPR009051">
    <property type="entry name" value="Helical_ferredxn"/>
</dbReference>
<dbReference type="KEGG" id="ifn:GM661_07035"/>
<sequence>MIEMRKLTFDLAEQEVARCLLCYDPPCTQACPANIDSASIIRSIRFENFPGAQAKYRKFGFLDKTCSELCFEQRNCEKACIRGRLDSPIKISSINNFLSNLELGILKKVNNDGS</sequence>
<organism evidence="8 9">
    <name type="scientific">Iocasia fonsfrigidae</name>
    <dbReference type="NCBI Taxonomy" id="2682810"/>
    <lineage>
        <taxon>Bacteria</taxon>
        <taxon>Bacillati</taxon>
        <taxon>Bacillota</taxon>
        <taxon>Clostridia</taxon>
        <taxon>Halanaerobiales</taxon>
        <taxon>Halanaerobiaceae</taxon>
        <taxon>Iocasia</taxon>
    </lineage>
</organism>